<dbReference type="Pfam" id="PF10029">
    <property type="entry name" value="DUF2271"/>
    <property type="match status" value="1"/>
</dbReference>
<dbReference type="InterPro" id="IPR014469">
    <property type="entry name" value="DUF2271"/>
</dbReference>
<evidence type="ECO:0008006" key="3">
    <source>
        <dbReference type="Google" id="ProtNLM"/>
    </source>
</evidence>
<comment type="caution">
    <text evidence="1">The sequence shown here is derived from an EMBL/GenBank/DDBJ whole genome shotgun (WGS) entry which is preliminary data.</text>
</comment>
<reference evidence="1 2" key="1">
    <citation type="submission" date="2020-08" db="EMBL/GenBank/DDBJ databases">
        <title>Genomic Encyclopedia of Type Strains, Phase IV (KMG-IV): sequencing the most valuable type-strain genomes for metagenomic binning, comparative biology and taxonomic classification.</title>
        <authorList>
            <person name="Goeker M."/>
        </authorList>
    </citation>
    <scope>NUCLEOTIDE SEQUENCE [LARGE SCALE GENOMIC DNA]</scope>
    <source>
        <strain evidence="1 2">DSM 23562</strain>
    </source>
</reference>
<protein>
    <recommendedName>
        <fullName evidence="3">DUF2271 domain-containing protein</fullName>
    </recommendedName>
</protein>
<keyword evidence="2" id="KW-1185">Reference proteome</keyword>
<accession>A0A7W9W669</accession>
<proteinExistence type="predicted"/>
<dbReference type="EMBL" id="JACHGW010000002">
    <property type="protein sequence ID" value="MBB6051169.1"/>
    <property type="molecule type" value="Genomic_DNA"/>
</dbReference>
<gene>
    <name evidence="1" type="ORF">HNQ39_002960</name>
</gene>
<evidence type="ECO:0000313" key="1">
    <source>
        <dbReference type="EMBL" id="MBB6051169.1"/>
    </source>
</evidence>
<dbReference type="Gene3D" id="2.60.40.4070">
    <property type="match status" value="1"/>
</dbReference>
<sequence length="161" mass="18346">MQKKPWDSSLELLINFELSAPTQGFYRRPYVAVWIEDKEGSPVRTLELWYQQGRGVRWLRHLSAWLRGEQLRKLADGGDLTATASSPTRQPGKYSVAWDGKDDMKKLASQGEYFIAIEVAQEHGPYELLRKGFPLTNKPLKADLGGNSQIKSASIELRKKR</sequence>
<organism evidence="1 2">
    <name type="scientific">Armatimonas rosea</name>
    <dbReference type="NCBI Taxonomy" id="685828"/>
    <lineage>
        <taxon>Bacteria</taxon>
        <taxon>Bacillati</taxon>
        <taxon>Armatimonadota</taxon>
        <taxon>Armatimonadia</taxon>
        <taxon>Armatimonadales</taxon>
        <taxon>Armatimonadaceae</taxon>
        <taxon>Armatimonas</taxon>
    </lineage>
</organism>
<name>A0A7W9W669_ARMRO</name>
<evidence type="ECO:0000313" key="2">
    <source>
        <dbReference type="Proteomes" id="UP000520814"/>
    </source>
</evidence>
<dbReference type="RefSeq" id="WP_184197472.1">
    <property type="nucleotide sequence ID" value="NZ_JACHGW010000002.1"/>
</dbReference>
<dbReference type="Proteomes" id="UP000520814">
    <property type="component" value="Unassembled WGS sequence"/>
</dbReference>
<dbReference type="PIRSF" id="PIRSF014995">
    <property type="entry name" value="UCP014995"/>
    <property type="match status" value="1"/>
</dbReference>
<dbReference type="AlphaFoldDB" id="A0A7W9W669"/>